<name>M4FAS1_BRACM</name>
<reference evidence="3" key="1">
    <citation type="journal article" date="2011" name="Nat. Genet.">
        <title>The genome of the mesopolyploid crop species Brassica rapa.</title>
        <authorList>
            <consortium name="Brassica rapa Genome Sequencing Project Consortium"/>
            <person name="Wang X."/>
            <person name="Wang H."/>
            <person name="Wang J."/>
            <person name="Sun R."/>
            <person name="Wu J."/>
            <person name="Liu S."/>
            <person name="Bai Y."/>
            <person name="Mun J.H."/>
            <person name="Bancroft I."/>
            <person name="Cheng F."/>
            <person name="Huang S."/>
            <person name="Li X."/>
            <person name="Hua W."/>
            <person name="Wang J."/>
            <person name="Wang X."/>
            <person name="Freeling M."/>
            <person name="Pires J.C."/>
            <person name="Paterson A.H."/>
            <person name="Chalhoub B."/>
            <person name="Wang B."/>
            <person name="Hayward A."/>
            <person name="Sharpe A.G."/>
            <person name="Park B.S."/>
            <person name="Weisshaar B."/>
            <person name="Liu B."/>
            <person name="Li B."/>
            <person name="Liu B."/>
            <person name="Tong C."/>
            <person name="Song C."/>
            <person name="Duran C."/>
            <person name="Peng C."/>
            <person name="Geng C."/>
            <person name="Koh C."/>
            <person name="Lin C."/>
            <person name="Edwards D."/>
            <person name="Mu D."/>
            <person name="Shen D."/>
            <person name="Soumpourou E."/>
            <person name="Li F."/>
            <person name="Fraser F."/>
            <person name="Conant G."/>
            <person name="Lassalle G."/>
            <person name="King G.J."/>
            <person name="Bonnema G."/>
            <person name="Tang H."/>
            <person name="Wang H."/>
            <person name="Belcram H."/>
            <person name="Zhou H."/>
            <person name="Hirakawa H."/>
            <person name="Abe H."/>
            <person name="Guo H."/>
            <person name="Wang H."/>
            <person name="Jin H."/>
            <person name="Parkin I.A."/>
            <person name="Batley J."/>
            <person name="Kim J.S."/>
            <person name="Just J."/>
            <person name="Li J."/>
            <person name="Xu J."/>
            <person name="Deng J."/>
            <person name="Kim J.A."/>
            <person name="Li J."/>
            <person name="Yu J."/>
            <person name="Meng J."/>
            <person name="Wang J."/>
            <person name="Min J."/>
            <person name="Poulain J."/>
            <person name="Wang J."/>
            <person name="Hatakeyama K."/>
            <person name="Wu K."/>
            <person name="Wang L."/>
            <person name="Fang L."/>
            <person name="Trick M."/>
            <person name="Links M.G."/>
            <person name="Zhao M."/>
            <person name="Jin M."/>
            <person name="Ramchiary N."/>
            <person name="Drou N."/>
            <person name="Berkman P.J."/>
            <person name="Cai Q."/>
            <person name="Huang Q."/>
            <person name="Li R."/>
            <person name="Tabata S."/>
            <person name="Cheng S."/>
            <person name="Zhang S."/>
            <person name="Zhang S."/>
            <person name="Huang S."/>
            <person name="Sato S."/>
            <person name="Sun S."/>
            <person name="Kwon S.J."/>
            <person name="Choi S.R."/>
            <person name="Lee T.H."/>
            <person name="Fan W."/>
            <person name="Zhao X."/>
            <person name="Tan X."/>
            <person name="Xu X."/>
            <person name="Wang Y."/>
            <person name="Qiu Y."/>
            <person name="Yin Y."/>
            <person name="Li Y."/>
            <person name="Du Y."/>
            <person name="Liao Y."/>
            <person name="Lim Y."/>
            <person name="Narusaka Y."/>
            <person name="Wang Y."/>
            <person name="Wang Z."/>
            <person name="Li Z."/>
            <person name="Wang Z."/>
            <person name="Xiong Z."/>
            <person name="Zhang Z."/>
        </authorList>
    </citation>
    <scope>NUCLEOTIDE SEQUENCE [LARGE SCALE GENOMIC DNA]</scope>
    <source>
        <strain evidence="3">cv. Chiifu-401-42</strain>
    </source>
</reference>
<keyword evidence="3" id="KW-1185">Reference proteome</keyword>
<feature type="compositionally biased region" description="Polar residues" evidence="1">
    <location>
        <begin position="12"/>
        <end position="22"/>
    </location>
</feature>
<protein>
    <submittedName>
        <fullName evidence="2">Uncharacterized protein</fullName>
    </submittedName>
</protein>
<dbReference type="HOGENOM" id="CLU_513268_0_0_1"/>
<dbReference type="InParanoid" id="M4FAS1"/>
<evidence type="ECO:0000313" key="3">
    <source>
        <dbReference type="Proteomes" id="UP000011750"/>
    </source>
</evidence>
<dbReference type="AlphaFoldDB" id="M4FAS1"/>
<evidence type="ECO:0000313" key="2">
    <source>
        <dbReference type="EnsemblPlants" id="Bra038186.1-P"/>
    </source>
</evidence>
<reference evidence="3" key="2">
    <citation type="journal article" date="2018" name="Hortic Res">
        <title>Improved Brassica rapa reference genome by single-molecule sequencing and chromosome conformation capture technologies.</title>
        <authorList>
            <person name="Zhang L."/>
            <person name="Cai X."/>
            <person name="Wu J."/>
            <person name="Liu M."/>
            <person name="Grob S."/>
            <person name="Cheng F."/>
            <person name="Liang J."/>
            <person name="Cai C."/>
            <person name="Liu Z."/>
            <person name="Liu B."/>
            <person name="Wang F."/>
            <person name="Li S."/>
            <person name="Liu F."/>
            <person name="Li X."/>
            <person name="Cheng L."/>
            <person name="Yang W."/>
            <person name="Li M.H."/>
            <person name="Grossniklaus U."/>
            <person name="Zheng H."/>
            <person name="Wang X."/>
        </authorList>
    </citation>
    <scope>NUCLEOTIDE SEQUENCE [LARGE SCALE GENOMIC DNA]</scope>
    <source>
        <strain evidence="3">cv. Chiifu-401-42</strain>
    </source>
</reference>
<accession>M4FAS1</accession>
<dbReference type="Proteomes" id="UP000011750">
    <property type="component" value="Unassembled WGS sequence"/>
</dbReference>
<dbReference type="PANTHER" id="PTHR31099:SF24">
    <property type="entry name" value="AMINOTRANSFERASE-LIKE PLANT MOBILE DOMAIN-CONTAINING PROTEIN"/>
    <property type="match status" value="1"/>
</dbReference>
<feature type="region of interest" description="Disordered" evidence="1">
    <location>
        <begin position="477"/>
        <end position="497"/>
    </location>
</feature>
<sequence>MSRVSGAFSGVGSAQASHRSNPSVEATLLVPRRVGSFVLVSECSVLQSFKLATQLKNTQYQTSRTHELKAQHHMTQLYHTATRNPQEHKNKNTRTQELEKGRNGTRFLNTKANLALLFSSLSHAPPFSLQRTDALAKGIGILFFFQSYPVLSQGILLKIWKYPTSFFQAPRKERARRIFRISDAWSFIHHQLEKMNSDLSPSFVGGRVRPCRLFADPFSSPIVSFGTASETGSEAIPMAPLKQRERFTIDDGPRSEICEGDLKAIQKKYGIHSSVHMRSPSEFERAPDGGPGEIANYEAYLVAGFRGIVPSLVAEVSSFLGFCPSQLTPLSWKILMSIQVLGELHGPETGIHEVLYSYRFAPWRIVPGFYHLQPRDGAPVVEEPRRGIQSHSSFKNNWSGRYMFMKIQELFHYPTFCRTVDVSRPVSFLGEVMAKKMLMNLGAFVGLKVDKPSSVIEQLPHMHAFWSLRSNRARAKAGSLRSDRAQAKPRSLRSDRALPKRRYDTSPCILVKPSMLSPEDRSKLGSCFPLF</sequence>
<organism evidence="2 3">
    <name type="scientific">Brassica campestris</name>
    <name type="common">Field mustard</name>
    <dbReference type="NCBI Taxonomy" id="3711"/>
    <lineage>
        <taxon>Eukaryota</taxon>
        <taxon>Viridiplantae</taxon>
        <taxon>Streptophyta</taxon>
        <taxon>Embryophyta</taxon>
        <taxon>Tracheophyta</taxon>
        <taxon>Spermatophyta</taxon>
        <taxon>Magnoliopsida</taxon>
        <taxon>eudicotyledons</taxon>
        <taxon>Gunneridae</taxon>
        <taxon>Pentapetalae</taxon>
        <taxon>rosids</taxon>
        <taxon>malvids</taxon>
        <taxon>Brassicales</taxon>
        <taxon>Brassicaceae</taxon>
        <taxon>Brassiceae</taxon>
        <taxon>Brassica</taxon>
    </lineage>
</organism>
<dbReference type="PANTHER" id="PTHR31099">
    <property type="entry name" value="OS06G0165300 PROTEIN"/>
    <property type="match status" value="1"/>
</dbReference>
<dbReference type="EnsemblPlants" id="Bra038186.1">
    <property type="protein sequence ID" value="Bra038186.1-P"/>
    <property type="gene ID" value="Bra038186"/>
</dbReference>
<feature type="compositionally biased region" description="Basic and acidic residues" evidence="1">
    <location>
        <begin position="481"/>
        <end position="497"/>
    </location>
</feature>
<dbReference type="Gramene" id="Bra038186.1">
    <property type="protein sequence ID" value="Bra038186.1-P"/>
    <property type="gene ID" value="Bra038186"/>
</dbReference>
<feature type="region of interest" description="Disordered" evidence="1">
    <location>
        <begin position="1"/>
        <end position="22"/>
    </location>
</feature>
<proteinExistence type="predicted"/>
<evidence type="ECO:0000256" key="1">
    <source>
        <dbReference type="SAM" id="MobiDB-lite"/>
    </source>
</evidence>
<reference evidence="2" key="3">
    <citation type="submission" date="2023-03" db="UniProtKB">
        <authorList>
            <consortium name="EnsemblPlants"/>
        </authorList>
    </citation>
    <scope>IDENTIFICATION</scope>
    <source>
        <strain evidence="2">cv. Chiifu-401-42</strain>
    </source>
</reference>